<proteinExistence type="predicted"/>
<dbReference type="KEGG" id="orp:MOP44_22905"/>
<dbReference type="Pfam" id="PF13557">
    <property type="entry name" value="Phenol_MetA_deg"/>
    <property type="match status" value="1"/>
</dbReference>
<feature type="chain" id="PRO_5039932801" evidence="1">
    <location>
        <begin position="27"/>
        <end position="336"/>
    </location>
</feature>
<feature type="signal peptide" evidence="1">
    <location>
        <begin position="1"/>
        <end position="26"/>
    </location>
</feature>
<evidence type="ECO:0000256" key="1">
    <source>
        <dbReference type="SAM" id="SignalP"/>
    </source>
</evidence>
<dbReference type="Proteomes" id="UP001059380">
    <property type="component" value="Chromosome"/>
</dbReference>
<dbReference type="InterPro" id="IPR025737">
    <property type="entry name" value="FApF"/>
</dbReference>
<keyword evidence="3" id="KW-1185">Reference proteome</keyword>
<dbReference type="AlphaFoldDB" id="A0A9J7BL95"/>
<evidence type="ECO:0000313" key="3">
    <source>
        <dbReference type="Proteomes" id="UP001059380"/>
    </source>
</evidence>
<name>A0A9J7BL95_9BACT</name>
<dbReference type="EMBL" id="CP093313">
    <property type="protein sequence ID" value="UWZ83403.1"/>
    <property type="molecule type" value="Genomic_DNA"/>
</dbReference>
<reference evidence="2" key="1">
    <citation type="submission" date="2021-04" db="EMBL/GenBank/DDBJ databases">
        <title>Phylogenetic analysis of Acidobacteriaceae.</title>
        <authorList>
            <person name="Qiu L."/>
            <person name="Zhang Q."/>
        </authorList>
    </citation>
    <scope>NUCLEOTIDE SEQUENCE</scope>
    <source>
        <strain evidence="2">DSM 25168</strain>
    </source>
</reference>
<dbReference type="RefSeq" id="WP_260792738.1">
    <property type="nucleotide sequence ID" value="NZ_CP093313.1"/>
</dbReference>
<gene>
    <name evidence="2" type="ORF">MOP44_22905</name>
</gene>
<keyword evidence="1" id="KW-0732">Signal</keyword>
<accession>A0A9J7BL95</accession>
<organism evidence="2 3">
    <name type="scientific">Occallatibacter riparius</name>
    <dbReference type="NCBI Taxonomy" id="1002689"/>
    <lineage>
        <taxon>Bacteria</taxon>
        <taxon>Pseudomonadati</taxon>
        <taxon>Acidobacteriota</taxon>
        <taxon>Terriglobia</taxon>
        <taxon>Terriglobales</taxon>
        <taxon>Acidobacteriaceae</taxon>
        <taxon>Occallatibacter</taxon>
    </lineage>
</organism>
<protein>
    <submittedName>
        <fullName evidence="2">Transporter</fullName>
    </submittedName>
</protein>
<sequence length="336" mass="36111">MHVNGRACTALLFLSLTLLLPGSAQQKGQYLPGQFGLNAGVMPEPGVSYANISVNYFAEQLKDANGDVTASTGSYNLWAVENLFFYKPDKKLLGGNWVLLAIAPTAANGSVTEENLGLQAGGFGIADIFIQPLTLSWKLPRADVWVGDGFVAPTGRYSPGASDNIGSGYWGNQVLSGTTAYLTKNKGTSASLFTDWEVHGSKVTSDRFQETPGQTFTMEWGLGQVLPLDKQLKKLMQVGMVGYDQWQTSSNSGVLASGVPARTVPYYSAHALGLQANFIVPAKNVIFYFKFEPEYRALARVEGRTFAFGGSYTFRIPKPEMSLHSTAGSGASSANQ</sequence>
<evidence type="ECO:0000313" key="2">
    <source>
        <dbReference type="EMBL" id="UWZ83403.1"/>
    </source>
</evidence>